<dbReference type="InterPro" id="IPR013321">
    <property type="entry name" value="Arc_rbn_hlx_hlx"/>
</dbReference>
<dbReference type="InterPro" id="IPR010985">
    <property type="entry name" value="Ribbon_hlx_hlx"/>
</dbReference>
<gene>
    <name evidence="2" type="ORF">ACFOHJ_21850</name>
</gene>
<comment type="caution">
    <text evidence="2">The sequence shown here is derived from an EMBL/GenBank/DDBJ whole genome shotgun (WGS) entry which is preliminary data.</text>
</comment>
<dbReference type="SUPFAM" id="SSF47598">
    <property type="entry name" value="Ribbon-helix-helix"/>
    <property type="match status" value="1"/>
</dbReference>
<dbReference type="Proteomes" id="UP001595583">
    <property type="component" value="Unassembled WGS sequence"/>
</dbReference>
<dbReference type="Gene3D" id="1.10.1220.10">
    <property type="entry name" value="Met repressor-like"/>
    <property type="match status" value="1"/>
</dbReference>
<evidence type="ECO:0000259" key="1">
    <source>
        <dbReference type="Pfam" id="PF22513"/>
    </source>
</evidence>
<accession>A0ABV7KI73</accession>
<name>A0ABV7KI73_9HYPH</name>
<keyword evidence="3" id="KW-1185">Reference proteome</keyword>
<organism evidence="2 3">
    <name type="scientific">Aquamicrobium soli</name>
    <dbReference type="NCBI Taxonomy" id="1811518"/>
    <lineage>
        <taxon>Bacteria</taxon>
        <taxon>Pseudomonadati</taxon>
        <taxon>Pseudomonadota</taxon>
        <taxon>Alphaproteobacteria</taxon>
        <taxon>Hyphomicrobiales</taxon>
        <taxon>Phyllobacteriaceae</taxon>
        <taxon>Aquamicrobium</taxon>
    </lineage>
</organism>
<proteinExistence type="predicted"/>
<reference evidence="3" key="1">
    <citation type="journal article" date="2019" name="Int. J. Syst. Evol. Microbiol.">
        <title>The Global Catalogue of Microorganisms (GCM) 10K type strain sequencing project: providing services to taxonomists for standard genome sequencing and annotation.</title>
        <authorList>
            <consortium name="The Broad Institute Genomics Platform"/>
            <consortium name="The Broad Institute Genome Sequencing Center for Infectious Disease"/>
            <person name="Wu L."/>
            <person name="Ma J."/>
        </authorList>
    </citation>
    <scope>NUCLEOTIDE SEQUENCE [LARGE SCALE GENOMIC DNA]</scope>
    <source>
        <strain evidence="3">KCTC 52165</strain>
    </source>
</reference>
<protein>
    <submittedName>
        <fullName evidence="2">Plasmid stabilization protein</fullName>
    </submittedName>
</protein>
<sequence>MATLTVRNVKEYTKQALRLRAARKGISVEQEVRSILDRAADEPVGENDEPREGASLYEAIRNLVESYGGFEIELPERGPPRDPPIFE</sequence>
<evidence type="ECO:0000313" key="2">
    <source>
        <dbReference type="EMBL" id="MFC3208874.1"/>
    </source>
</evidence>
<evidence type="ECO:0000313" key="3">
    <source>
        <dbReference type="Proteomes" id="UP001595583"/>
    </source>
</evidence>
<dbReference type="Pfam" id="PF22513">
    <property type="entry name" value="FitA-like_RHH"/>
    <property type="match status" value="1"/>
</dbReference>
<dbReference type="EMBL" id="JBHRTK010000030">
    <property type="protein sequence ID" value="MFC3208874.1"/>
    <property type="molecule type" value="Genomic_DNA"/>
</dbReference>
<dbReference type="InterPro" id="IPR053853">
    <property type="entry name" value="FitA-like_RHH"/>
</dbReference>
<dbReference type="RefSeq" id="WP_378224777.1">
    <property type="nucleotide sequence ID" value="NZ_JBHRTK010000030.1"/>
</dbReference>
<feature type="domain" description="Antitoxin FitA-like ribbon-helix-helix" evidence="1">
    <location>
        <begin position="2"/>
        <end position="40"/>
    </location>
</feature>